<keyword evidence="5" id="KW-0963">Cytoplasm</keyword>
<accession>A0ABR3A634</accession>
<dbReference type="Proteomes" id="UP001437256">
    <property type="component" value="Unassembled WGS sequence"/>
</dbReference>
<dbReference type="InterPro" id="IPR006140">
    <property type="entry name" value="D-isomer_DH_NAD-bd"/>
</dbReference>
<comment type="subunit">
    <text evidence="5">Homodimer.</text>
</comment>
<proteinExistence type="inferred from homology"/>
<dbReference type="SUPFAM" id="SSF51735">
    <property type="entry name" value="NAD(P)-binding Rossmann-fold domains"/>
    <property type="match status" value="1"/>
</dbReference>
<dbReference type="InterPro" id="IPR036291">
    <property type="entry name" value="NAD(P)-bd_dom_sf"/>
</dbReference>
<feature type="binding site" evidence="5">
    <location>
        <position position="117"/>
    </location>
    <ligand>
        <name>substrate</name>
    </ligand>
</feature>
<keyword evidence="3 5" id="KW-0560">Oxidoreductase</keyword>
<dbReference type="PROSITE" id="PS00670">
    <property type="entry name" value="D_2_HYDROXYACID_DH_2"/>
    <property type="match status" value="1"/>
</dbReference>
<feature type="binding site" evidence="5">
    <location>
        <position position="254"/>
    </location>
    <ligand>
        <name>NAD(+)</name>
        <dbReference type="ChEBI" id="CHEBI:57540"/>
    </ligand>
</feature>
<dbReference type="EMBL" id="JBBXMP010000016">
    <property type="protein sequence ID" value="KAL0068839.1"/>
    <property type="molecule type" value="Genomic_DNA"/>
</dbReference>
<feature type="binding site" evidence="5">
    <location>
        <position position="280"/>
    </location>
    <ligand>
        <name>NAD(+)</name>
        <dbReference type="ChEBI" id="CHEBI:57540"/>
    </ligand>
</feature>
<evidence type="ECO:0000313" key="8">
    <source>
        <dbReference type="EMBL" id="KAL0068839.1"/>
    </source>
</evidence>
<dbReference type="Pfam" id="PF02826">
    <property type="entry name" value="2-Hacid_dh_C"/>
    <property type="match status" value="1"/>
</dbReference>
<reference evidence="8 9" key="1">
    <citation type="submission" date="2024-05" db="EMBL/GenBank/DDBJ databases">
        <title>A draft genome resource for the thread blight pathogen Marasmius tenuissimus strain MS-2.</title>
        <authorList>
            <person name="Yulfo-Soto G.E."/>
            <person name="Baruah I.K."/>
            <person name="Amoako-Attah I."/>
            <person name="Bukari Y."/>
            <person name="Meinhardt L.W."/>
            <person name="Bailey B.A."/>
            <person name="Cohen S.P."/>
        </authorList>
    </citation>
    <scope>NUCLEOTIDE SEQUENCE [LARGE SCALE GENOMIC DNA]</scope>
    <source>
        <strain evidence="8 9">MS-2</strain>
    </source>
</reference>
<dbReference type="PROSITE" id="PS00671">
    <property type="entry name" value="D_2_HYDROXYACID_DH_3"/>
    <property type="match status" value="1"/>
</dbReference>
<name>A0ABR3A634_9AGAR</name>
<evidence type="ECO:0000256" key="2">
    <source>
        <dbReference type="ARBA" id="ARBA00013128"/>
    </source>
</evidence>
<comment type="catalytic activity">
    <reaction evidence="1 5">
        <text>formate + NAD(+) = CO2 + NADH</text>
        <dbReference type="Rhea" id="RHEA:15985"/>
        <dbReference type="ChEBI" id="CHEBI:15740"/>
        <dbReference type="ChEBI" id="CHEBI:16526"/>
        <dbReference type="ChEBI" id="CHEBI:57540"/>
        <dbReference type="ChEBI" id="CHEBI:57945"/>
        <dbReference type="EC" id="1.17.1.9"/>
    </reaction>
</comment>
<feature type="domain" description="D-isomer specific 2-hydroxyacid dehydrogenase NAD-binding" evidence="7">
    <location>
        <begin position="127"/>
        <end position="298"/>
    </location>
</feature>
<evidence type="ECO:0000256" key="5">
    <source>
        <dbReference type="HAMAP-Rule" id="MF_03210"/>
    </source>
</evidence>
<dbReference type="NCBIfam" id="NF005750">
    <property type="entry name" value="PRK07574.1"/>
    <property type="match status" value="1"/>
</dbReference>
<dbReference type="Pfam" id="PF00389">
    <property type="entry name" value="2-Hacid_dh"/>
    <property type="match status" value="1"/>
</dbReference>
<feature type="site" description="Important for catalytic activity" evidence="5">
    <location>
        <position position="256"/>
    </location>
</feature>
<feature type="binding site" evidence="5">
    <location>
        <begin position="172"/>
        <end position="173"/>
    </location>
    <ligand>
        <name>NAD(+)</name>
        <dbReference type="ChEBI" id="CHEBI:57540"/>
    </ligand>
</feature>
<evidence type="ECO:0000259" key="7">
    <source>
        <dbReference type="Pfam" id="PF02826"/>
    </source>
</evidence>
<dbReference type="PANTHER" id="PTHR42938:SF9">
    <property type="entry name" value="FORMATE DEHYDROGENASE 1"/>
    <property type="match status" value="1"/>
</dbReference>
<evidence type="ECO:0000256" key="3">
    <source>
        <dbReference type="ARBA" id="ARBA00023002"/>
    </source>
</evidence>
<comment type="caution">
    <text evidence="5">Lacks conserved residue(s) required for the propagation of feature annotation.</text>
</comment>
<dbReference type="PANTHER" id="PTHR42938">
    <property type="entry name" value="FORMATE DEHYDROGENASE 1"/>
    <property type="match status" value="1"/>
</dbReference>
<protein>
    <recommendedName>
        <fullName evidence="2 5">Formate dehydrogenase</fullName>
        <shortName evidence="5">FDH</shortName>
        <ecNumber evidence="2 5">1.17.1.9</ecNumber>
    </recommendedName>
    <alternativeName>
        <fullName evidence="5">NAD-dependent formate dehydrogenase</fullName>
    </alternativeName>
</protein>
<keyword evidence="9" id="KW-1185">Reference proteome</keyword>
<evidence type="ECO:0000256" key="4">
    <source>
        <dbReference type="ARBA" id="ARBA00023027"/>
    </source>
</evidence>
<comment type="function">
    <text evidence="5">Catalyzes the NAD(+)-dependent oxidation of formate to carbon dioxide. Formate oxidation is the final step in the methanol oxidation pathway in methylotrophic microorganisms. Has a role in the detoxification of exogenous formate in non-methylotrophic organisms.</text>
</comment>
<dbReference type="EC" id="1.17.1.9" evidence="2 5"/>
<organism evidence="8 9">
    <name type="scientific">Marasmius tenuissimus</name>
    <dbReference type="NCBI Taxonomy" id="585030"/>
    <lineage>
        <taxon>Eukaryota</taxon>
        <taxon>Fungi</taxon>
        <taxon>Dikarya</taxon>
        <taxon>Basidiomycota</taxon>
        <taxon>Agaricomycotina</taxon>
        <taxon>Agaricomycetes</taxon>
        <taxon>Agaricomycetidae</taxon>
        <taxon>Agaricales</taxon>
        <taxon>Marasmiineae</taxon>
        <taxon>Marasmiaceae</taxon>
        <taxon>Marasmius</taxon>
    </lineage>
</organism>
<keyword evidence="4 5" id="KW-0520">NAD</keyword>
<gene>
    <name evidence="8" type="primary">FDH1_2</name>
    <name evidence="8" type="ORF">AAF712_004170</name>
</gene>
<dbReference type="GO" id="GO:0008863">
    <property type="term" value="F:formate dehydrogenase (NAD+) activity"/>
    <property type="evidence" value="ECO:0007669"/>
    <property type="project" value="UniProtKB-EC"/>
</dbReference>
<feature type="site" description="Important for catalytic activity" evidence="5">
    <location>
        <position position="309"/>
    </location>
</feature>
<comment type="subcellular location">
    <subcellularLocation>
        <location evidence="5">Cytoplasm</location>
    </subcellularLocation>
</comment>
<dbReference type="InterPro" id="IPR029753">
    <property type="entry name" value="D-isomer_DH_CS"/>
</dbReference>
<evidence type="ECO:0000313" key="9">
    <source>
        <dbReference type="Proteomes" id="UP001437256"/>
    </source>
</evidence>
<evidence type="ECO:0000256" key="1">
    <source>
        <dbReference type="ARBA" id="ARBA00000455"/>
    </source>
</evidence>
<feature type="binding site" evidence="5">
    <location>
        <begin position="228"/>
        <end position="232"/>
    </location>
    <ligand>
        <name>NAD(+)</name>
        <dbReference type="ChEBI" id="CHEBI:57540"/>
    </ligand>
</feature>
<dbReference type="HAMAP" id="MF_03210">
    <property type="entry name" value="Formate_dehydrogenase"/>
    <property type="match status" value="1"/>
</dbReference>
<dbReference type="PROSITE" id="PS00065">
    <property type="entry name" value="D_2_HYDROXYACID_DH_1"/>
    <property type="match status" value="1"/>
</dbReference>
<feature type="domain" description="D-isomer specific 2-hydroxyacid dehydrogenase catalytic" evidence="6">
    <location>
        <begin position="36"/>
        <end position="337"/>
    </location>
</feature>
<dbReference type="InterPro" id="IPR006139">
    <property type="entry name" value="D-isomer_2_OHA_DH_cat_dom"/>
</dbReference>
<dbReference type="Gene3D" id="3.40.50.720">
    <property type="entry name" value="NAD(P)-binding Rossmann-like Domain"/>
    <property type="match status" value="2"/>
</dbReference>
<feature type="binding site" evidence="5">
    <location>
        <position position="93"/>
    </location>
    <ligand>
        <name>substrate</name>
    </ligand>
</feature>
<sequence length="358" mass="39277">MKILAILYNGFKAAEEEPRLLGTVENKLGLEDWLKSQGHELIVSSDKEGPDSVFQKNIVDAEVLITTPFHPGYLTRELFDKAKNLKICITAGVGSDHIDLNAAVDHKIQVLEVSGSNVVSVAEHVVMSILLLVRNFIPAHEMIERGDWQVSDIARNAFDLENKVIGTIGAGRIGYRVLQRLVPFDPKELIYYDYAPLPAAAAEAVKARRVEDLKEFVSQCDVVTVNCPLHEGTRGLVNDELLSHFKKGAWLVNTARGAICDKDAVARALASGQLAGYSGDVWDVQPAPKDHVWRKAKNPLGGGNGMVPHYSGTTLDAQARYANGVRSILENYLSGKPQEPQNIIIGLGKYETKAYGQR</sequence>
<comment type="caution">
    <text evidence="8">The sequence shown here is derived from an EMBL/GenBank/DDBJ whole genome shotgun (WGS) entry which is preliminary data.</text>
</comment>
<evidence type="ECO:0000259" key="6">
    <source>
        <dbReference type="Pfam" id="PF00389"/>
    </source>
</evidence>
<feature type="binding site" evidence="5">
    <location>
        <position position="193"/>
    </location>
    <ligand>
        <name>NAD(+)</name>
        <dbReference type="ChEBI" id="CHEBI:57540"/>
    </ligand>
</feature>
<dbReference type="InterPro" id="IPR029752">
    <property type="entry name" value="D-isomer_DH_CS1"/>
</dbReference>
<comment type="similarity">
    <text evidence="5">Belongs to the D-isomer specific 2-hydroxyacid dehydrogenase family. FDH subfamily.</text>
</comment>
<feature type="binding site" evidence="5">
    <location>
        <begin position="309"/>
        <end position="312"/>
    </location>
    <ligand>
        <name>NAD(+)</name>
        <dbReference type="ChEBI" id="CHEBI:57540"/>
    </ligand>
</feature>
<dbReference type="SUPFAM" id="SSF52283">
    <property type="entry name" value="Formate/glycerate dehydrogenase catalytic domain-like"/>
    <property type="match status" value="1"/>
</dbReference>
<dbReference type="InterPro" id="IPR033689">
    <property type="entry name" value="FDH_NAD-dep"/>
</dbReference>